<gene>
    <name evidence="8" type="ORF">EDD28_0743</name>
</gene>
<evidence type="ECO:0000313" key="8">
    <source>
        <dbReference type="EMBL" id="ROR96167.1"/>
    </source>
</evidence>
<accession>A0A3N2D8Q9</accession>
<dbReference type="PANTHER" id="PTHR47359:SF3">
    <property type="entry name" value="NLP_P60 DOMAIN-CONTAINING PROTEIN-RELATED"/>
    <property type="match status" value="1"/>
</dbReference>
<organism evidence="8 9">
    <name type="scientific">Salana multivorans</name>
    <dbReference type="NCBI Taxonomy" id="120377"/>
    <lineage>
        <taxon>Bacteria</taxon>
        <taxon>Bacillati</taxon>
        <taxon>Actinomycetota</taxon>
        <taxon>Actinomycetes</taxon>
        <taxon>Micrococcales</taxon>
        <taxon>Beutenbergiaceae</taxon>
        <taxon>Salana</taxon>
    </lineage>
</organism>
<proteinExistence type="inferred from homology"/>
<evidence type="ECO:0000256" key="3">
    <source>
        <dbReference type="ARBA" id="ARBA00022801"/>
    </source>
</evidence>
<keyword evidence="9" id="KW-1185">Reference proteome</keyword>
<dbReference type="GO" id="GO:0008234">
    <property type="term" value="F:cysteine-type peptidase activity"/>
    <property type="evidence" value="ECO:0007669"/>
    <property type="project" value="UniProtKB-KW"/>
</dbReference>
<evidence type="ECO:0000256" key="6">
    <source>
        <dbReference type="SAM" id="MobiDB-lite"/>
    </source>
</evidence>
<comment type="caution">
    <text evidence="8">The sequence shown here is derived from an EMBL/GenBank/DDBJ whole genome shotgun (WGS) entry which is preliminary data.</text>
</comment>
<name>A0A3N2D8Q9_9MICO</name>
<feature type="compositionally biased region" description="Pro residues" evidence="6">
    <location>
        <begin position="309"/>
        <end position="321"/>
    </location>
</feature>
<dbReference type="Pfam" id="PF00877">
    <property type="entry name" value="NLPC_P60"/>
    <property type="match status" value="1"/>
</dbReference>
<dbReference type="Proteomes" id="UP000275356">
    <property type="component" value="Unassembled WGS sequence"/>
</dbReference>
<dbReference type="InterPro" id="IPR051794">
    <property type="entry name" value="PG_Endopeptidase_C40"/>
</dbReference>
<feature type="domain" description="NlpC/P60" evidence="7">
    <location>
        <begin position="354"/>
        <end position="474"/>
    </location>
</feature>
<evidence type="ECO:0000256" key="4">
    <source>
        <dbReference type="ARBA" id="ARBA00022807"/>
    </source>
</evidence>
<dbReference type="SUPFAM" id="SSF54001">
    <property type="entry name" value="Cysteine proteinases"/>
    <property type="match status" value="1"/>
</dbReference>
<dbReference type="PANTHER" id="PTHR47359">
    <property type="entry name" value="PEPTIDOGLYCAN DL-ENDOPEPTIDASE CWLO"/>
    <property type="match status" value="1"/>
</dbReference>
<keyword evidence="5" id="KW-0175">Coiled coil</keyword>
<dbReference type="InterPro" id="IPR038765">
    <property type="entry name" value="Papain-like_cys_pep_sf"/>
</dbReference>
<protein>
    <submittedName>
        <fullName evidence="8">Cell wall-associated NlpC family hydrolase</fullName>
    </submittedName>
</protein>
<dbReference type="InterPro" id="IPR000064">
    <property type="entry name" value="NLP_P60_dom"/>
</dbReference>
<dbReference type="RefSeq" id="WP_123738386.1">
    <property type="nucleotide sequence ID" value="NZ_CALFQU010000014.1"/>
</dbReference>
<dbReference type="PROSITE" id="PS51935">
    <property type="entry name" value="NLPC_P60"/>
    <property type="match status" value="1"/>
</dbReference>
<evidence type="ECO:0000259" key="7">
    <source>
        <dbReference type="PROSITE" id="PS51935"/>
    </source>
</evidence>
<dbReference type="PROSITE" id="PS51318">
    <property type="entry name" value="TAT"/>
    <property type="match status" value="1"/>
</dbReference>
<keyword evidence="2" id="KW-0645">Protease</keyword>
<feature type="region of interest" description="Disordered" evidence="6">
    <location>
        <begin position="254"/>
        <end position="356"/>
    </location>
</feature>
<dbReference type="InterPro" id="IPR006311">
    <property type="entry name" value="TAT_signal"/>
</dbReference>
<keyword evidence="3 8" id="KW-0378">Hydrolase</keyword>
<comment type="similarity">
    <text evidence="1">Belongs to the peptidase C40 family.</text>
</comment>
<sequence>MAQPASPRRRALRLTGVVIATGALVAPLAMSAVAVPGMPSQSERDAASAAVSSQEGRVAAIEGQLADADARVAAAEMEASIAAEAYNTAQVEADAAQADYDAAASEKAEADAELEAALDDFAAMALDMYHSGGSLAATQVWVGADGFEDVLRRTAAYEIASVQVDDVVADSDAAQRRADRASAEADRTKTVLDQRLARADEAATAADAAVAEALDAQSALDSLMSSAVVELAALRQHSVDVERRYQEGLLEQRRQAEAAAQEQARQDEASRAGSAQGSTGGSSNGSGSGNDGGTTSEGGGSSSGGSNPAPAPTSDPAPAPQPTKTAAPQPTPTPTQTQPPAPKPTPPPAPPAPSRTGQAFVDMALSQVGKPYVLGAAGPNSYDCSGLVQWSLKQLGVSIPRTSRDQWWATTRVSEADLQPGDLIFYSSNGSASGIYHVAIYTGSGMRVHAPSPGKTVEHVKIWNTNIIGYGRVL</sequence>
<dbReference type="AlphaFoldDB" id="A0A3N2D8Q9"/>
<feature type="compositionally biased region" description="Pro residues" evidence="6">
    <location>
        <begin position="329"/>
        <end position="353"/>
    </location>
</feature>
<dbReference type="GO" id="GO:0006508">
    <property type="term" value="P:proteolysis"/>
    <property type="evidence" value="ECO:0007669"/>
    <property type="project" value="UniProtKB-KW"/>
</dbReference>
<keyword evidence="4" id="KW-0788">Thiol protease</keyword>
<evidence type="ECO:0000256" key="5">
    <source>
        <dbReference type="SAM" id="Coils"/>
    </source>
</evidence>
<reference evidence="8 9" key="1">
    <citation type="submission" date="2018-11" db="EMBL/GenBank/DDBJ databases">
        <title>Sequencing the genomes of 1000 actinobacteria strains.</title>
        <authorList>
            <person name="Klenk H.-P."/>
        </authorList>
    </citation>
    <scope>NUCLEOTIDE SEQUENCE [LARGE SCALE GENOMIC DNA]</scope>
    <source>
        <strain evidence="8 9">DSM 13521</strain>
    </source>
</reference>
<dbReference type="OrthoDB" id="5177647at2"/>
<feature type="compositionally biased region" description="Gly residues" evidence="6">
    <location>
        <begin position="278"/>
        <end position="303"/>
    </location>
</feature>
<evidence type="ECO:0000256" key="2">
    <source>
        <dbReference type="ARBA" id="ARBA00022670"/>
    </source>
</evidence>
<dbReference type="Gene3D" id="3.90.1720.10">
    <property type="entry name" value="endopeptidase domain like (from Nostoc punctiforme)"/>
    <property type="match status" value="1"/>
</dbReference>
<dbReference type="EMBL" id="RKHQ01000001">
    <property type="protein sequence ID" value="ROR96167.1"/>
    <property type="molecule type" value="Genomic_DNA"/>
</dbReference>
<feature type="coiled-coil region" evidence="5">
    <location>
        <begin position="58"/>
        <end position="120"/>
    </location>
</feature>
<evidence type="ECO:0000313" key="9">
    <source>
        <dbReference type="Proteomes" id="UP000275356"/>
    </source>
</evidence>
<evidence type="ECO:0000256" key="1">
    <source>
        <dbReference type="ARBA" id="ARBA00007074"/>
    </source>
</evidence>
<dbReference type="Gene3D" id="6.10.250.3150">
    <property type="match status" value="1"/>
</dbReference>